<evidence type="ECO:0000256" key="2">
    <source>
        <dbReference type="SAM" id="Phobius"/>
    </source>
</evidence>
<dbReference type="Pfam" id="PF04307">
    <property type="entry name" value="YdjM"/>
    <property type="match status" value="1"/>
</dbReference>
<feature type="transmembrane region" description="Helical" evidence="2">
    <location>
        <begin position="116"/>
        <end position="134"/>
    </location>
</feature>
<dbReference type="AlphaFoldDB" id="A0A518AMB6"/>
<dbReference type="InterPro" id="IPR007404">
    <property type="entry name" value="YdjM-like"/>
</dbReference>
<reference evidence="3 4" key="1">
    <citation type="submission" date="2019-02" db="EMBL/GenBank/DDBJ databases">
        <title>Deep-cultivation of Planctomycetes and their phenomic and genomic characterization uncovers novel biology.</title>
        <authorList>
            <person name="Wiegand S."/>
            <person name="Jogler M."/>
            <person name="Boedeker C."/>
            <person name="Pinto D."/>
            <person name="Vollmers J."/>
            <person name="Rivas-Marin E."/>
            <person name="Kohn T."/>
            <person name="Peeters S.H."/>
            <person name="Heuer A."/>
            <person name="Rast P."/>
            <person name="Oberbeckmann S."/>
            <person name="Bunk B."/>
            <person name="Jeske O."/>
            <person name="Meyerdierks A."/>
            <person name="Storesund J.E."/>
            <person name="Kallscheuer N."/>
            <person name="Luecker S."/>
            <person name="Lage O.M."/>
            <person name="Pohl T."/>
            <person name="Merkel B.J."/>
            <person name="Hornburger P."/>
            <person name="Mueller R.-W."/>
            <person name="Bruemmer F."/>
            <person name="Labrenz M."/>
            <person name="Spormann A.M."/>
            <person name="Op den Camp H."/>
            <person name="Overmann J."/>
            <person name="Amann R."/>
            <person name="Jetten M.S.M."/>
            <person name="Mascher T."/>
            <person name="Medema M.H."/>
            <person name="Devos D.P."/>
            <person name="Kaster A.-K."/>
            <person name="Ovreas L."/>
            <person name="Rohde M."/>
            <person name="Galperin M.Y."/>
            <person name="Jogler C."/>
        </authorList>
    </citation>
    <scope>NUCLEOTIDE SEQUENCE [LARGE SCALE GENOMIC DNA]</scope>
    <source>
        <strain evidence="3 4">Pan181</strain>
    </source>
</reference>
<sequence>MADFRTHVTTSSVLGIGYAGMGIVSGMEIESAIVGGGLCGVSGMLPDLDSNSGIPIREATGFAAGIVPMLLVDRFRSIGMPYDRMVLITAILYFVIRFAGAQLLGRFTVHRGMFHSIPAGLIFAGLAFLICGPADEYQVRYFKAGAVFFGFMSHLFLDELYSIQWQGGTWRLKRSFGTAIKLWGKNGWANFSTYTKLTIVAVMVASEPSVMSYLEERYPELADRVQRINEAQDELVTNVRDRVHAGSETPNETTAANHSTTPDSSSATANWLQPGRTQSSQPTSYPTPNSNPPSNFRPSSVEEDFKPNAGQPDYGTARPFYRASTTLPQQ</sequence>
<dbReference type="EMBL" id="CP036278">
    <property type="protein sequence ID" value="QDU55864.1"/>
    <property type="molecule type" value="Genomic_DNA"/>
</dbReference>
<feature type="compositionally biased region" description="Low complexity" evidence="1">
    <location>
        <begin position="276"/>
        <end position="299"/>
    </location>
</feature>
<accession>A0A518AMB6</accession>
<evidence type="ECO:0000256" key="1">
    <source>
        <dbReference type="SAM" id="MobiDB-lite"/>
    </source>
</evidence>
<evidence type="ECO:0000313" key="3">
    <source>
        <dbReference type="EMBL" id="QDU55864.1"/>
    </source>
</evidence>
<keyword evidence="2" id="KW-0812">Transmembrane</keyword>
<feature type="transmembrane region" description="Helical" evidence="2">
    <location>
        <begin position="84"/>
        <end position="104"/>
    </location>
</feature>
<evidence type="ECO:0000313" key="4">
    <source>
        <dbReference type="Proteomes" id="UP000315750"/>
    </source>
</evidence>
<protein>
    <recommendedName>
        <fullName evidence="5">Inner membrane protein</fullName>
    </recommendedName>
</protein>
<evidence type="ECO:0008006" key="5">
    <source>
        <dbReference type="Google" id="ProtNLM"/>
    </source>
</evidence>
<feature type="transmembrane region" description="Helical" evidence="2">
    <location>
        <begin position="54"/>
        <end position="72"/>
    </location>
</feature>
<feature type="region of interest" description="Disordered" evidence="1">
    <location>
        <begin position="246"/>
        <end position="330"/>
    </location>
</feature>
<organism evidence="3 4">
    <name type="scientific">Aeoliella mucimassa</name>
    <dbReference type="NCBI Taxonomy" id="2527972"/>
    <lineage>
        <taxon>Bacteria</taxon>
        <taxon>Pseudomonadati</taxon>
        <taxon>Planctomycetota</taxon>
        <taxon>Planctomycetia</taxon>
        <taxon>Pirellulales</taxon>
        <taxon>Lacipirellulaceae</taxon>
        <taxon>Aeoliella</taxon>
    </lineage>
</organism>
<feature type="compositionally biased region" description="Polar residues" evidence="1">
    <location>
        <begin position="248"/>
        <end position="271"/>
    </location>
</feature>
<gene>
    <name evidence="3" type="ORF">Pan181_20610</name>
</gene>
<keyword evidence="2" id="KW-0472">Membrane</keyword>
<dbReference type="OrthoDB" id="5295350at2"/>
<name>A0A518AMB6_9BACT</name>
<keyword evidence="2" id="KW-1133">Transmembrane helix</keyword>
<proteinExistence type="predicted"/>
<dbReference type="RefSeq" id="WP_145246660.1">
    <property type="nucleotide sequence ID" value="NZ_CP036278.1"/>
</dbReference>
<dbReference type="Proteomes" id="UP000315750">
    <property type="component" value="Chromosome"/>
</dbReference>
<keyword evidence="4" id="KW-1185">Reference proteome</keyword>
<dbReference type="KEGG" id="amuc:Pan181_20610"/>